<sequence>MGIGFLAIITFPLIVLLLMVTVIGIPLSFLLLAVWLAVIYMAKIWIGFCLGVWCLKKLNFGKSKGWAMVAGLMIYYILAFIPVFGWFFKMFSLFAGVGVFYLEIVEVYKLISAKKIA</sequence>
<dbReference type="AlphaFoldDB" id="A0A2M7RS60"/>
<feature type="transmembrane region" description="Helical" evidence="1">
    <location>
        <begin position="93"/>
        <end position="111"/>
    </location>
</feature>
<evidence type="ECO:0000256" key="1">
    <source>
        <dbReference type="SAM" id="Phobius"/>
    </source>
</evidence>
<dbReference type="EMBL" id="PFMK01000021">
    <property type="protein sequence ID" value="PIZ03143.1"/>
    <property type="molecule type" value="Genomic_DNA"/>
</dbReference>
<feature type="transmembrane region" description="Helical" evidence="1">
    <location>
        <begin position="33"/>
        <end position="55"/>
    </location>
</feature>
<name>A0A2M7RS60_9BACT</name>
<reference evidence="3" key="1">
    <citation type="submission" date="2017-09" db="EMBL/GenBank/DDBJ databases">
        <title>Depth-based differentiation of microbial function through sediment-hosted aquifers and enrichment of novel symbionts in the deep terrestrial subsurface.</title>
        <authorList>
            <person name="Probst A.J."/>
            <person name="Ladd B."/>
            <person name="Jarett J.K."/>
            <person name="Geller-Mcgrath D.E."/>
            <person name="Sieber C.M.K."/>
            <person name="Emerson J.B."/>
            <person name="Anantharaman K."/>
            <person name="Thomas B.C."/>
            <person name="Malmstrom R."/>
            <person name="Stieglmeier M."/>
            <person name="Klingl A."/>
            <person name="Woyke T."/>
            <person name="Ryan C.M."/>
            <person name="Banfield J.F."/>
        </authorList>
    </citation>
    <scope>NUCLEOTIDE SEQUENCE [LARGE SCALE GENOMIC DNA]</scope>
</reference>
<evidence type="ECO:0000313" key="2">
    <source>
        <dbReference type="EMBL" id="PIZ03143.1"/>
    </source>
</evidence>
<gene>
    <name evidence="2" type="ORF">COY59_01125</name>
</gene>
<feature type="transmembrane region" description="Helical" evidence="1">
    <location>
        <begin position="5"/>
        <end position="27"/>
    </location>
</feature>
<protein>
    <submittedName>
        <fullName evidence="2">Uncharacterized protein</fullName>
    </submittedName>
</protein>
<keyword evidence="1" id="KW-0472">Membrane</keyword>
<accession>A0A2M7RS60</accession>
<evidence type="ECO:0000313" key="3">
    <source>
        <dbReference type="Proteomes" id="UP000231069"/>
    </source>
</evidence>
<dbReference type="Proteomes" id="UP000231069">
    <property type="component" value="Unassembled WGS sequence"/>
</dbReference>
<proteinExistence type="predicted"/>
<keyword evidence="1" id="KW-0812">Transmembrane</keyword>
<keyword evidence="1" id="KW-1133">Transmembrane helix</keyword>
<comment type="caution">
    <text evidence="2">The sequence shown here is derived from an EMBL/GenBank/DDBJ whole genome shotgun (WGS) entry which is preliminary data.</text>
</comment>
<feature type="transmembrane region" description="Helical" evidence="1">
    <location>
        <begin position="67"/>
        <end position="87"/>
    </location>
</feature>
<organism evidence="2 3">
    <name type="scientific">Candidatus Gottesmanbacteria bacterium CG_4_10_14_0_8_um_filter_37_24</name>
    <dbReference type="NCBI Taxonomy" id="1974574"/>
    <lineage>
        <taxon>Bacteria</taxon>
        <taxon>Candidatus Gottesmaniibacteriota</taxon>
    </lineage>
</organism>